<proteinExistence type="predicted"/>
<keyword evidence="2" id="KW-1185">Reference proteome</keyword>
<dbReference type="OrthoDB" id="9155953at2"/>
<accession>A0A6L6YLS1</accession>
<dbReference type="AlphaFoldDB" id="A0A6L6YLS1"/>
<reference evidence="1 2" key="1">
    <citation type="submission" date="2019-12" db="EMBL/GenBank/DDBJ databases">
        <title>Microbes associate with the intestines of laboratory mice.</title>
        <authorList>
            <person name="Navarre W."/>
            <person name="Wong E."/>
        </authorList>
    </citation>
    <scope>NUCLEOTIDE SEQUENCE [LARGE SCALE GENOMIC DNA]</scope>
    <source>
        <strain evidence="1 2">NM82_D38</strain>
    </source>
</reference>
<name>A0A6L6YLS1_9BURK</name>
<gene>
    <name evidence="1" type="ORF">E5987_02470</name>
</gene>
<dbReference type="Proteomes" id="UP000472580">
    <property type="component" value="Unassembled WGS sequence"/>
</dbReference>
<organism evidence="1 2">
    <name type="scientific">Parasutterella muris</name>
    <dbReference type="NCBI Taxonomy" id="2565572"/>
    <lineage>
        <taxon>Bacteria</taxon>
        <taxon>Pseudomonadati</taxon>
        <taxon>Pseudomonadota</taxon>
        <taxon>Betaproteobacteria</taxon>
        <taxon>Burkholderiales</taxon>
        <taxon>Sutterellaceae</taxon>
        <taxon>Parasutterella</taxon>
    </lineage>
</organism>
<dbReference type="RefSeq" id="WP_160334505.1">
    <property type="nucleotide sequence ID" value="NZ_CALPCR010000002.1"/>
</dbReference>
<dbReference type="EMBL" id="WSRP01000005">
    <property type="protein sequence ID" value="MVX56071.1"/>
    <property type="molecule type" value="Genomic_DNA"/>
</dbReference>
<evidence type="ECO:0000313" key="2">
    <source>
        <dbReference type="Proteomes" id="UP000472580"/>
    </source>
</evidence>
<sequence>MTVTLKKNIVDVRVELRRNDNDYIGEDRFYYAYFFTQAGCFGSAKVTEKEIFPIDVPSNTTKENENFKDALVQLKDDILRLAAFLHREEENKGDLESSLSLQWAIAKRGRPALDDKPLVRTTILLRQEEKDKLKLLGGSSWIRNQIRMARIGEL</sequence>
<comment type="caution">
    <text evidence="1">The sequence shown here is derived from an EMBL/GenBank/DDBJ whole genome shotgun (WGS) entry which is preliminary data.</text>
</comment>
<protein>
    <submittedName>
        <fullName evidence="1">Uncharacterized protein</fullName>
    </submittedName>
</protein>
<evidence type="ECO:0000313" key="1">
    <source>
        <dbReference type="EMBL" id="MVX56071.1"/>
    </source>
</evidence>